<evidence type="ECO:0000256" key="4">
    <source>
        <dbReference type="ARBA" id="ARBA00023237"/>
    </source>
</evidence>
<comment type="similarity">
    <text evidence="6">Belongs to the LptE lipoprotein family.</text>
</comment>
<dbReference type="OrthoDB" id="5298094at2"/>
<evidence type="ECO:0000313" key="8">
    <source>
        <dbReference type="Proteomes" id="UP000248259"/>
    </source>
</evidence>
<keyword evidence="1 6" id="KW-0732">Signal</keyword>
<dbReference type="Gene3D" id="3.30.160.150">
    <property type="entry name" value="Lipoprotein like domain"/>
    <property type="match status" value="1"/>
</dbReference>
<dbReference type="GO" id="GO:0009279">
    <property type="term" value="C:cell outer membrane"/>
    <property type="evidence" value="ECO:0007669"/>
    <property type="project" value="UniProtKB-SubCell"/>
</dbReference>
<dbReference type="RefSeq" id="WP_110522451.1">
    <property type="nucleotide sequence ID" value="NZ_QKOE01000001.1"/>
</dbReference>
<dbReference type="PROSITE" id="PS51318">
    <property type="entry name" value="TAT"/>
    <property type="match status" value="1"/>
</dbReference>
<dbReference type="GO" id="GO:0015920">
    <property type="term" value="P:lipopolysaccharide transport"/>
    <property type="evidence" value="ECO:0007669"/>
    <property type="project" value="TreeGrafter"/>
</dbReference>
<keyword evidence="4 6" id="KW-0998">Cell outer membrane</keyword>
<dbReference type="InterPro" id="IPR006311">
    <property type="entry name" value="TAT_signal"/>
</dbReference>
<reference evidence="7 8" key="1">
    <citation type="submission" date="2018-06" db="EMBL/GenBank/DDBJ databases">
        <title>Azoarcus communis strain SWub3 genome.</title>
        <authorList>
            <person name="Zorraquino Salvo V."/>
            <person name="Toubiana D."/>
            <person name="Blumwald E."/>
        </authorList>
    </citation>
    <scope>NUCLEOTIDE SEQUENCE [LARGE SCALE GENOMIC DNA]</scope>
    <source>
        <strain evidence="7 8">SWub3</strain>
    </source>
</reference>
<sequence length="171" mass="19104">MTLSLKRRQLLVGSAALAASALLAGCGFRLRGPQPLAFATLHIGISEYAELGAILRRQVATSGTTTVVEDAAQAEARLQILSNQREREILSLTGSGKVREYQLTQRIRFRLIDRNGQEMIPPTNLLARREYTFNDEAVLGKSEEESLLFRDMQSDLVSQIMRRLAAYRRPS</sequence>
<dbReference type="GO" id="GO:1990351">
    <property type="term" value="C:transporter complex"/>
    <property type="evidence" value="ECO:0007669"/>
    <property type="project" value="TreeGrafter"/>
</dbReference>
<accession>A0A323V258</accession>
<dbReference type="HAMAP" id="MF_01186">
    <property type="entry name" value="LPS_assembly_LptE"/>
    <property type="match status" value="1"/>
</dbReference>
<keyword evidence="2 6" id="KW-0472">Membrane</keyword>
<evidence type="ECO:0000313" key="7">
    <source>
        <dbReference type="EMBL" id="PZA18150.1"/>
    </source>
</evidence>
<dbReference type="Pfam" id="PF04390">
    <property type="entry name" value="LptE"/>
    <property type="match status" value="1"/>
</dbReference>
<evidence type="ECO:0000256" key="6">
    <source>
        <dbReference type="HAMAP-Rule" id="MF_01186"/>
    </source>
</evidence>
<gene>
    <name evidence="6" type="primary">lptE</name>
    <name evidence="7" type="ORF">DNK49_00985</name>
</gene>
<keyword evidence="8" id="KW-1185">Reference proteome</keyword>
<dbReference type="AlphaFoldDB" id="A0A323V258"/>
<evidence type="ECO:0000256" key="1">
    <source>
        <dbReference type="ARBA" id="ARBA00022729"/>
    </source>
</evidence>
<dbReference type="GO" id="GO:0043165">
    <property type="term" value="P:Gram-negative-bacterium-type cell outer membrane assembly"/>
    <property type="evidence" value="ECO:0007669"/>
    <property type="project" value="UniProtKB-UniRule"/>
</dbReference>
<keyword evidence="5 6" id="KW-0449">Lipoprotein</keyword>
<name>A0A323V258_9RHOO</name>
<dbReference type="PANTHER" id="PTHR38098:SF1">
    <property type="entry name" value="LPS-ASSEMBLY LIPOPROTEIN LPTE"/>
    <property type="match status" value="1"/>
</dbReference>
<organism evidence="7 8">
    <name type="scientific">Parazoarcus communis SWub3 = DSM 12120</name>
    <dbReference type="NCBI Taxonomy" id="1121029"/>
    <lineage>
        <taxon>Bacteria</taxon>
        <taxon>Pseudomonadati</taxon>
        <taxon>Pseudomonadota</taxon>
        <taxon>Betaproteobacteria</taxon>
        <taxon>Rhodocyclales</taxon>
        <taxon>Zoogloeaceae</taxon>
        <taxon>Parazoarcus</taxon>
    </lineage>
</organism>
<protein>
    <recommendedName>
        <fullName evidence="6">LPS-assembly lipoprotein LptE</fullName>
    </recommendedName>
</protein>
<dbReference type="EMBL" id="QKOE01000001">
    <property type="protein sequence ID" value="PZA18150.1"/>
    <property type="molecule type" value="Genomic_DNA"/>
</dbReference>
<dbReference type="Proteomes" id="UP000248259">
    <property type="component" value="Unassembled WGS sequence"/>
</dbReference>
<comment type="subcellular location">
    <subcellularLocation>
        <location evidence="6">Cell outer membrane</location>
        <topology evidence="6">Lipid-anchor</topology>
    </subcellularLocation>
</comment>
<dbReference type="PANTHER" id="PTHR38098">
    <property type="entry name" value="LPS-ASSEMBLY LIPOPROTEIN LPTE"/>
    <property type="match status" value="1"/>
</dbReference>
<comment type="subunit">
    <text evidence="6">Component of the lipopolysaccharide transport and assembly complex. Interacts with LptD.</text>
</comment>
<dbReference type="PROSITE" id="PS51257">
    <property type="entry name" value="PROKAR_LIPOPROTEIN"/>
    <property type="match status" value="1"/>
</dbReference>
<keyword evidence="3 6" id="KW-0564">Palmitate</keyword>
<comment type="caution">
    <text evidence="7">The sequence shown here is derived from an EMBL/GenBank/DDBJ whole genome shotgun (WGS) entry which is preliminary data.</text>
</comment>
<dbReference type="InterPro" id="IPR007485">
    <property type="entry name" value="LPS_assembly_LptE"/>
</dbReference>
<evidence type="ECO:0000256" key="3">
    <source>
        <dbReference type="ARBA" id="ARBA00023139"/>
    </source>
</evidence>
<comment type="function">
    <text evidence="6">Together with LptD, is involved in the assembly of lipopolysaccharide (LPS) at the surface of the outer membrane. Required for the proper assembly of LptD. Binds LPS and may serve as the LPS recognition site at the outer membrane.</text>
</comment>
<evidence type="ECO:0000256" key="5">
    <source>
        <dbReference type="ARBA" id="ARBA00023288"/>
    </source>
</evidence>
<evidence type="ECO:0000256" key="2">
    <source>
        <dbReference type="ARBA" id="ARBA00023136"/>
    </source>
</evidence>
<proteinExistence type="inferred from homology"/>
<dbReference type="GO" id="GO:0001530">
    <property type="term" value="F:lipopolysaccharide binding"/>
    <property type="evidence" value="ECO:0007669"/>
    <property type="project" value="TreeGrafter"/>
</dbReference>